<evidence type="ECO:0000256" key="3">
    <source>
        <dbReference type="ARBA" id="ARBA00022729"/>
    </source>
</evidence>
<comment type="caution">
    <text evidence="8">The sequence shown here is derived from an EMBL/GenBank/DDBJ whole genome shotgun (WGS) entry which is preliminary data.</text>
</comment>
<evidence type="ECO:0000256" key="1">
    <source>
        <dbReference type="ARBA" id="ARBA00004442"/>
    </source>
</evidence>
<keyword evidence="5" id="KW-0998">Cell outer membrane</keyword>
<evidence type="ECO:0000313" key="9">
    <source>
        <dbReference type="Proteomes" id="UP000602759"/>
    </source>
</evidence>
<dbReference type="InterPro" id="IPR011990">
    <property type="entry name" value="TPR-like_helical_dom_sf"/>
</dbReference>
<evidence type="ECO:0000256" key="5">
    <source>
        <dbReference type="ARBA" id="ARBA00023237"/>
    </source>
</evidence>
<dbReference type="Proteomes" id="UP000602759">
    <property type="component" value="Unassembled WGS sequence"/>
</dbReference>
<protein>
    <submittedName>
        <fullName evidence="8">RagB/SusD family nutrient uptake outer membrane protein</fullName>
    </submittedName>
</protein>
<dbReference type="Pfam" id="PF14322">
    <property type="entry name" value="SusD-like_3"/>
    <property type="match status" value="1"/>
</dbReference>
<sequence length="511" mass="56894">MKKILLLLAVSLIGISGCEKGLEAQLPGSLNPDSFPKTEADFKSMVTGVYKLFGSKWSYSDGGIVGDLFFGVEFSNIFVNDYPGDAMAYFPEWGGFFDSFSKADFNFLRNVDGRRNHLEKIRFITKITQLIADIQRSDVVSEASKAAFEAEARTARGIIMYYLLSMYGPVPYIDDPELIGNSEAEANMSRPERATYVARVADDLRFAADNLVQPSEADYGRFNKGCALTFLMRLYLHEKDWGNAELIGRELLTMGYGLVDDYASLFRVATEKNRETIWAVSCDPAANGNNNLGNFNAWPLYTYPSDYPGLISAPGEPRKGGWANPGAFTATWSFYDSFDPDDERRSLLITSYQPVNSAGVPTGSQKNRESGMRGPVISKYPDDDPTPFSGNDIPVCRYADVLLMLAEAINEQQGPVAEAQGYVNEVRKRANLLDLEGNDIASKETFRDAILRERGWELFLEGQRRIDLVRMGKFTEMLANAGKTPQPGTGLFPVPQYMLDRGMEQTEGYTN</sequence>
<evidence type="ECO:0000256" key="4">
    <source>
        <dbReference type="ARBA" id="ARBA00023136"/>
    </source>
</evidence>
<dbReference type="InterPro" id="IPR012944">
    <property type="entry name" value="SusD_RagB_dom"/>
</dbReference>
<organism evidence="8 9">
    <name type="scientific">Sphingobacterium micropteri</name>
    <dbReference type="NCBI Taxonomy" id="2763501"/>
    <lineage>
        <taxon>Bacteria</taxon>
        <taxon>Pseudomonadati</taxon>
        <taxon>Bacteroidota</taxon>
        <taxon>Sphingobacteriia</taxon>
        <taxon>Sphingobacteriales</taxon>
        <taxon>Sphingobacteriaceae</taxon>
        <taxon>Sphingobacterium</taxon>
    </lineage>
</organism>
<comment type="subcellular location">
    <subcellularLocation>
        <location evidence="1">Cell outer membrane</location>
    </subcellularLocation>
</comment>
<dbReference type="SUPFAM" id="SSF48452">
    <property type="entry name" value="TPR-like"/>
    <property type="match status" value="1"/>
</dbReference>
<keyword evidence="9" id="KW-1185">Reference proteome</keyword>
<feature type="domain" description="SusD-like N-terminal" evidence="7">
    <location>
        <begin position="134"/>
        <end position="236"/>
    </location>
</feature>
<dbReference type="RefSeq" id="WP_190994088.1">
    <property type="nucleotide sequence ID" value="NZ_JACOIK010000006.1"/>
</dbReference>
<dbReference type="EMBL" id="JACOIK010000006">
    <property type="protein sequence ID" value="MBD1433103.1"/>
    <property type="molecule type" value="Genomic_DNA"/>
</dbReference>
<keyword evidence="4" id="KW-0472">Membrane</keyword>
<accession>A0ABR7YP39</accession>
<evidence type="ECO:0000259" key="7">
    <source>
        <dbReference type="Pfam" id="PF14322"/>
    </source>
</evidence>
<name>A0ABR7YP39_9SPHI</name>
<evidence type="ECO:0000256" key="2">
    <source>
        <dbReference type="ARBA" id="ARBA00006275"/>
    </source>
</evidence>
<comment type="similarity">
    <text evidence="2">Belongs to the SusD family.</text>
</comment>
<dbReference type="InterPro" id="IPR033985">
    <property type="entry name" value="SusD-like_N"/>
</dbReference>
<dbReference type="Pfam" id="PF07980">
    <property type="entry name" value="SusD_RagB"/>
    <property type="match status" value="1"/>
</dbReference>
<evidence type="ECO:0000259" key="6">
    <source>
        <dbReference type="Pfam" id="PF07980"/>
    </source>
</evidence>
<gene>
    <name evidence="8" type="ORF">H8B06_09725</name>
</gene>
<proteinExistence type="inferred from homology"/>
<dbReference type="Gene3D" id="1.25.40.390">
    <property type="match status" value="1"/>
</dbReference>
<reference evidence="8 9" key="1">
    <citation type="submission" date="2020-08" db="EMBL/GenBank/DDBJ databases">
        <title>Sphingobacterium sp. DN00404 isolated from aquaculture water.</title>
        <authorList>
            <person name="Zhang M."/>
        </authorList>
    </citation>
    <scope>NUCLEOTIDE SEQUENCE [LARGE SCALE GENOMIC DNA]</scope>
    <source>
        <strain evidence="8 9">DN00404</strain>
    </source>
</reference>
<keyword evidence="3" id="KW-0732">Signal</keyword>
<evidence type="ECO:0000313" key="8">
    <source>
        <dbReference type="EMBL" id="MBD1433103.1"/>
    </source>
</evidence>
<feature type="domain" description="RagB/SusD" evidence="6">
    <location>
        <begin position="360"/>
        <end position="499"/>
    </location>
</feature>
<dbReference type="PROSITE" id="PS51257">
    <property type="entry name" value="PROKAR_LIPOPROTEIN"/>
    <property type="match status" value="1"/>
</dbReference>